<organism evidence="1">
    <name type="scientific">Halalkalibacterium halodurans</name>
    <name type="common">Bacillus halodurans</name>
    <dbReference type="NCBI Taxonomy" id="86665"/>
    <lineage>
        <taxon>Bacteria</taxon>
        <taxon>Bacillati</taxon>
        <taxon>Bacillota</taxon>
        <taxon>Bacilli</taxon>
        <taxon>Bacillales</taxon>
        <taxon>Bacillaceae</taxon>
        <taxon>Halalkalibacterium (ex Joshi et al. 2022)</taxon>
    </lineage>
</organism>
<sequence>MKIGLLRHFKVTRGYPNRLVTSDELMKWVEEYDASEVEANEVDLRGIEWEKCYSSDLPRAIQTAEAVYDGEIERMEALREIRLAPLFRMNVRLPLFVHLLFIRGAWLFNHKSQPEARQEVIVRIRSTLDEIVKEEKDVLIVSHGGVMMFMRKELMRRGFRPQGAAFKRPENGKLYVFEKQGT</sequence>
<dbReference type="InterPro" id="IPR013078">
    <property type="entry name" value="His_Pase_superF_clade-1"/>
</dbReference>
<dbReference type="PANTHER" id="PTHR48100">
    <property type="entry name" value="BROAD-SPECIFICITY PHOSPHATASE YOR283W-RELATED"/>
    <property type="match status" value="1"/>
</dbReference>
<dbReference type="CDD" id="cd07067">
    <property type="entry name" value="HP_PGM_like"/>
    <property type="match status" value="1"/>
</dbReference>
<proteinExistence type="predicted"/>
<dbReference type="Gene3D" id="3.40.50.1240">
    <property type="entry name" value="Phosphoglycerate mutase-like"/>
    <property type="match status" value="1"/>
</dbReference>
<comment type="caution">
    <text evidence="1">The sequence shown here is derived from an EMBL/GenBank/DDBJ whole genome shotgun (WGS) entry which is preliminary data.</text>
</comment>
<name>A0A0M0KCX1_ALKHA</name>
<dbReference type="GO" id="GO:0016791">
    <property type="term" value="F:phosphatase activity"/>
    <property type="evidence" value="ECO:0007669"/>
    <property type="project" value="TreeGrafter"/>
</dbReference>
<dbReference type="EMBL" id="LILD01000014">
    <property type="protein sequence ID" value="KOO36263.1"/>
    <property type="molecule type" value="Genomic_DNA"/>
</dbReference>
<gene>
    <name evidence="1" type="ORF">AMD02_18945</name>
</gene>
<dbReference type="Pfam" id="PF00300">
    <property type="entry name" value="His_Phos_1"/>
    <property type="match status" value="1"/>
</dbReference>
<dbReference type="RefSeq" id="WP_053432489.1">
    <property type="nucleotide sequence ID" value="NZ_CP040441.1"/>
</dbReference>
<accession>A0A0M0KCX1</accession>
<protein>
    <submittedName>
        <fullName evidence="1">Phosphoglycerate mutase</fullName>
    </submittedName>
</protein>
<dbReference type="GeneID" id="87596308"/>
<reference evidence="1" key="1">
    <citation type="submission" date="2015-08" db="EMBL/GenBank/DDBJ databases">
        <title>Complete DNA Sequence of Pseudomonas syringae pv. actinidiae, the Causal Agent of Kiwifruit Canker Disease.</title>
        <authorList>
            <person name="Rikkerink E.H.A."/>
            <person name="Fineran P.C."/>
        </authorList>
    </citation>
    <scope>NUCLEOTIDE SEQUENCE</scope>
    <source>
        <strain evidence="1">DSM 13666</strain>
    </source>
</reference>
<dbReference type="SUPFAM" id="SSF53254">
    <property type="entry name" value="Phosphoglycerate mutase-like"/>
    <property type="match status" value="1"/>
</dbReference>
<dbReference type="GO" id="GO:0005737">
    <property type="term" value="C:cytoplasm"/>
    <property type="evidence" value="ECO:0007669"/>
    <property type="project" value="TreeGrafter"/>
</dbReference>
<dbReference type="AlphaFoldDB" id="A0A0M0KCX1"/>
<dbReference type="PATRIC" id="fig|136160.3.peg.3761"/>
<dbReference type="InterPro" id="IPR050275">
    <property type="entry name" value="PGM_Phosphatase"/>
</dbReference>
<dbReference type="PANTHER" id="PTHR48100:SF1">
    <property type="entry name" value="HISTIDINE PHOSPHATASE FAMILY PROTEIN-RELATED"/>
    <property type="match status" value="1"/>
</dbReference>
<dbReference type="InterPro" id="IPR029033">
    <property type="entry name" value="His_PPase_superfam"/>
</dbReference>
<evidence type="ECO:0000313" key="1">
    <source>
        <dbReference type="EMBL" id="KOO36263.1"/>
    </source>
</evidence>